<feature type="transmembrane region" description="Helical" evidence="1">
    <location>
        <begin position="89"/>
        <end position="107"/>
    </location>
</feature>
<dbReference type="EMBL" id="JABEPP010000002">
    <property type="protein sequence ID" value="NNM72125.1"/>
    <property type="molecule type" value="Genomic_DNA"/>
</dbReference>
<proteinExistence type="predicted"/>
<dbReference type="InterPro" id="IPR009325">
    <property type="entry name" value="DUF983"/>
</dbReference>
<reference evidence="2 3" key="1">
    <citation type="submission" date="2020-04" db="EMBL/GenBank/DDBJ databases">
        <title>Enterovirga sp. isolate from soil.</title>
        <authorList>
            <person name="Chea S."/>
            <person name="Kim D.-U."/>
        </authorList>
    </citation>
    <scope>NUCLEOTIDE SEQUENCE [LARGE SCALE GENOMIC DNA]</scope>
    <source>
        <strain evidence="2 3">DB1703</strain>
    </source>
</reference>
<evidence type="ECO:0000256" key="1">
    <source>
        <dbReference type="SAM" id="Phobius"/>
    </source>
</evidence>
<sequence>MRVYGAAPAAPDGLAAVRRGFTCRCPRCGGGRLFGRFLKVEHACSACGQEFHHHRADDFPPYIVMFIVGHLLGYGIYVTEMKLEGLPLAVHALLWPSLAIVLCLALLQPVKGAVVGLQYALGMHGFGRPPADAAVQSRAGDEGERRAR</sequence>
<evidence type="ECO:0000313" key="3">
    <source>
        <dbReference type="Proteomes" id="UP000564885"/>
    </source>
</evidence>
<evidence type="ECO:0000313" key="2">
    <source>
        <dbReference type="EMBL" id="NNM72125.1"/>
    </source>
</evidence>
<keyword evidence="1" id="KW-1133">Transmembrane helix</keyword>
<dbReference type="Proteomes" id="UP000564885">
    <property type="component" value="Unassembled WGS sequence"/>
</dbReference>
<dbReference type="Pfam" id="PF06170">
    <property type="entry name" value="DUF983"/>
    <property type="match status" value="1"/>
</dbReference>
<accession>A0A849I738</accession>
<protein>
    <submittedName>
        <fullName evidence="2">DUF983 domain-containing protein</fullName>
    </submittedName>
</protein>
<comment type="caution">
    <text evidence="2">The sequence shown here is derived from an EMBL/GenBank/DDBJ whole genome shotgun (WGS) entry which is preliminary data.</text>
</comment>
<keyword evidence="1" id="KW-0812">Transmembrane</keyword>
<name>A0A849I738_9HYPH</name>
<keyword evidence="1" id="KW-0472">Membrane</keyword>
<dbReference type="AlphaFoldDB" id="A0A849I738"/>
<feature type="transmembrane region" description="Helical" evidence="1">
    <location>
        <begin position="59"/>
        <end position="77"/>
    </location>
</feature>
<gene>
    <name evidence="2" type="ORF">HJG44_06915</name>
</gene>
<keyword evidence="3" id="KW-1185">Reference proteome</keyword>
<organism evidence="2 3">
    <name type="scientific">Enterovirga aerilata</name>
    <dbReference type="NCBI Taxonomy" id="2730920"/>
    <lineage>
        <taxon>Bacteria</taxon>
        <taxon>Pseudomonadati</taxon>
        <taxon>Pseudomonadota</taxon>
        <taxon>Alphaproteobacteria</taxon>
        <taxon>Hyphomicrobiales</taxon>
        <taxon>Methylobacteriaceae</taxon>
        <taxon>Enterovirga</taxon>
    </lineage>
</organism>